<dbReference type="EMBL" id="CP071527">
    <property type="protein sequence ID" value="USQ13621.1"/>
    <property type="molecule type" value="Genomic_DNA"/>
</dbReference>
<accession>A0ABY4Y7Z8</accession>
<proteinExistence type="predicted"/>
<evidence type="ECO:0000313" key="1">
    <source>
        <dbReference type="EMBL" id="USQ13621.1"/>
    </source>
</evidence>
<gene>
    <name evidence="1" type="ORF">J2N86_13200</name>
</gene>
<dbReference type="RefSeq" id="WP_252579920.1">
    <property type="nucleotide sequence ID" value="NZ_CP071527.1"/>
</dbReference>
<protein>
    <submittedName>
        <fullName evidence="1">Uncharacterized protein</fullName>
    </submittedName>
</protein>
<reference evidence="1" key="1">
    <citation type="submission" date="2021-03" db="EMBL/GenBank/DDBJ databases">
        <title>Legionella lytica PCM 2298.</title>
        <authorList>
            <person name="Koper P."/>
        </authorList>
    </citation>
    <scope>NUCLEOTIDE SEQUENCE</scope>
    <source>
        <strain evidence="1">PCM 2298</strain>
    </source>
</reference>
<sequence>MKFYIVVAPINLFEEDKGPIEKWLPSSLFYVITPYPKMKPREINANLMEEHLRAARCWERRRFDSLEDATVYARQVFCKDHEAVPIYYCSIPVDPPSLVTNKPNALPLNTVFLSFDEIAVDKVQLHNYKNGYHLDIDFDSNSTFGYHK</sequence>
<organism evidence="1 2">
    <name type="scientific">Legionella lytica</name>
    <dbReference type="NCBI Taxonomy" id="96232"/>
    <lineage>
        <taxon>Bacteria</taxon>
        <taxon>Pseudomonadati</taxon>
        <taxon>Pseudomonadota</taxon>
        <taxon>Gammaproteobacteria</taxon>
        <taxon>Legionellales</taxon>
        <taxon>Legionellaceae</taxon>
        <taxon>Legionella</taxon>
    </lineage>
</organism>
<keyword evidence="2" id="KW-1185">Reference proteome</keyword>
<evidence type="ECO:0000313" key="2">
    <source>
        <dbReference type="Proteomes" id="UP001057474"/>
    </source>
</evidence>
<name>A0ABY4Y7Z8_9GAMM</name>
<dbReference type="Proteomes" id="UP001057474">
    <property type="component" value="Chromosome"/>
</dbReference>